<dbReference type="Proteomes" id="UP000000763">
    <property type="component" value="Chromosome 2"/>
</dbReference>
<dbReference type="EMBL" id="AP005859">
    <property type="protein sequence ID" value="BAD08155.1"/>
    <property type="molecule type" value="Genomic_DNA"/>
</dbReference>
<reference evidence="2" key="2">
    <citation type="journal article" date="2008" name="Nucleic Acids Res.">
        <title>The rice annotation project database (RAP-DB): 2008 update.</title>
        <authorList>
            <consortium name="The rice annotation project (RAP)"/>
        </authorList>
    </citation>
    <scope>GENOME REANNOTATION</scope>
    <source>
        <strain evidence="2">cv. Nipponbare</strain>
    </source>
</reference>
<accession>Q6YUQ2</accession>
<dbReference type="AlphaFoldDB" id="Q6YUQ2"/>
<sequence>MAADRMTSASVSQRVGEVVRLLVRHHVDIASHCHSCQSHRLAGHACRSEARIEDDTNGMPSQKERGAPMTEGVGLWEAGCHISVTIEPYFYRTQITRF</sequence>
<reference evidence="2" key="1">
    <citation type="journal article" date="2005" name="Nature">
        <title>The map-based sequence of the rice genome.</title>
        <authorList>
            <consortium name="International rice genome sequencing project (IRGSP)"/>
            <person name="Matsumoto T."/>
            <person name="Wu J."/>
            <person name="Kanamori H."/>
            <person name="Katayose Y."/>
            <person name="Fujisawa M."/>
            <person name="Namiki N."/>
            <person name="Mizuno H."/>
            <person name="Yamamoto K."/>
            <person name="Antonio B.A."/>
            <person name="Baba T."/>
            <person name="Sakata K."/>
            <person name="Nagamura Y."/>
            <person name="Aoki H."/>
            <person name="Arikawa K."/>
            <person name="Arita K."/>
            <person name="Bito T."/>
            <person name="Chiden Y."/>
            <person name="Fujitsuka N."/>
            <person name="Fukunaka R."/>
            <person name="Hamada M."/>
            <person name="Harada C."/>
            <person name="Hayashi A."/>
            <person name="Hijishita S."/>
            <person name="Honda M."/>
            <person name="Hosokawa S."/>
            <person name="Ichikawa Y."/>
            <person name="Idonuma A."/>
            <person name="Iijima M."/>
            <person name="Ikeda M."/>
            <person name="Ikeno M."/>
            <person name="Ito K."/>
            <person name="Ito S."/>
            <person name="Ito T."/>
            <person name="Ito Y."/>
            <person name="Ito Y."/>
            <person name="Iwabuchi A."/>
            <person name="Kamiya K."/>
            <person name="Karasawa W."/>
            <person name="Kurita K."/>
            <person name="Katagiri S."/>
            <person name="Kikuta A."/>
            <person name="Kobayashi H."/>
            <person name="Kobayashi N."/>
            <person name="Machita K."/>
            <person name="Maehara T."/>
            <person name="Masukawa M."/>
            <person name="Mizubayashi T."/>
            <person name="Mukai Y."/>
            <person name="Nagasaki H."/>
            <person name="Nagata Y."/>
            <person name="Naito S."/>
            <person name="Nakashima M."/>
            <person name="Nakama Y."/>
            <person name="Nakamichi Y."/>
            <person name="Nakamura M."/>
            <person name="Meguro A."/>
            <person name="Negishi M."/>
            <person name="Ohta I."/>
            <person name="Ohta T."/>
            <person name="Okamoto M."/>
            <person name="Ono N."/>
            <person name="Saji S."/>
            <person name="Sakaguchi M."/>
            <person name="Sakai K."/>
            <person name="Shibata M."/>
            <person name="Shimokawa T."/>
            <person name="Song J."/>
            <person name="Takazaki Y."/>
            <person name="Terasawa K."/>
            <person name="Tsugane M."/>
            <person name="Tsuji K."/>
            <person name="Ueda S."/>
            <person name="Waki K."/>
            <person name="Yamagata H."/>
            <person name="Yamamoto M."/>
            <person name="Yamamoto S."/>
            <person name="Yamane H."/>
            <person name="Yoshiki S."/>
            <person name="Yoshihara R."/>
            <person name="Yukawa K."/>
            <person name="Zhong H."/>
            <person name="Yano M."/>
            <person name="Yuan Q."/>
            <person name="Ouyang S."/>
            <person name="Liu J."/>
            <person name="Jones K.M."/>
            <person name="Gansberger K."/>
            <person name="Moffat K."/>
            <person name="Hill J."/>
            <person name="Bera J."/>
            <person name="Fadrosh D."/>
            <person name="Jin S."/>
            <person name="Johri S."/>
            <person name="Kim M."/>
            <person name="Overton L."/>
            <person name="Reardon M."/>
            <person name="Tsitrin T."/>
            <person name="Vuong H."/>
            <person name="Weaver B."/>
            <person name="Ciecko A."/>
            <person name="Tallon L."/>
            <person name="Jackson J."/>
            <person name="Pai G."/>
            <person name="Aken S.V."/>
            <person name="Utterback T."/>
            <person name="Reidmuller S."/>
            <person name="Feldblyum T."/>
            <person name="Hsiao J."/>
            <person name="Zismann V."/>
            <person name="Iobst S."/>
            <person name="de Vazeille A.R."/>
            <person name="Buell C.R."/>
            <person name="Ying K."/>
            <person name="Li Y."/>
            <person name="Lu T."/>
            <person name="Huang Y."/>
            <person name="Zhao Q."/>
            <person name="Feng Q."/>
            <person name="Zhang L."/>
            <person name="Zhu J."/>
            <person name="Weng Q."/>
            <person name="Mu J."/>
            <person name="Lu Y."/>
            <person name="Fan D."/>
            <person name="Liu Y."/>
            <person name="Guan J."/>
            <person name="Zhang Y."/>
            <person name="Yu S."/>
            <person name="Liu X."/>
            <person name="Zhang Y."/>
            <person name="Hong G."/>
            <person name="Han B."/>
            <person name="Choisne N."/>
            <person name="Demange N."/>
            <person name="Orjeda G."/>
            <person name="Samain S."/>
            <person name="Cattolico L."/>
            <person name="Pelletier E."/>
            <person name="Couloux A."/>
            <person name="Segurens B."/>
            <person name="Wincker P."/>
            <person name="D'Hont A."/>
            <person name="Scarpelli C."/>
            <person name="Weissenbach J."/>
            <person name="Salanoubat M."/>
            <person name="Quetier F."/>
            <person name="Yu Y."/>
            <person name="Kim H.R."/>
            <person name="Rambo T."/>
            <person name="Currie J."/>
            <person name="Collura K."/>
            <person name="Luo M."/>
            <person name="Yang T."/>
            <person name="Ammiraju J.S.S."/>
            <person name="Engler F."/>
            <person name="Soderlund C."/>
            <person name="Wing R.A."/>
            <person name="Palmer L.E."/>
            <person name="de la Bastide M."/>
            <person name="Spiegel L."/>
            <person name="Nascimento L."/>
            <person name="Zutavern T."/>
            <person name="O'Shaughnessy A."/>
            <person name="Dike S."/>
            <person name="Dedhia N."/>
            <person name="Preston R."/>
            <person name="Balija V."/>
            <person name="McCombie W.R."/>
            <person name="Chow T."/>
            <person name="Chen H."/>
            <person name="Chung M."/>
            <person name="Chen C."/>
            <person name="Shaw J."/>
            <person name="Wu H."/>
            <person name="Hsiao K."/>
            <person name="Chao Y."/>
            <person name="Chu M."/>
            <person name="Cheng C."/>
            <person name="Hour A."/>
            <person name="Lee P."/>
            <person name="Lin S."/>
            <person name="Lin Y."/>
            <person name="Liou J."/>
            <person name="Liu S."/>
            <person name="Hsing Y."/>
            <person name="Raghuvanshi S."/>
            <person name="Mohanty A."/>
            <person name="Bharti A.K."/>
            <person name="Gaur A."/>
            <person name="Gupta V."/>
            <person name="Kumar D."/>
            <person name="Ravi V."/>
            <person name="Vij S."/>
            <person name="Kapur A."/>
            <person name="Khurana P."/>
            <person name="Khurana P."/>
            <person name="Khurana J.P."/>
            <person name="Tyagi A.K."/>
            <person name="Gaikwad K."/>
            <person name="Singh A."/>
            <person name="Dalal V."/>
            <person name="Srivastava S."/>
            <person name="Dixit A."/>
            <person name="Pal A.K."/>
            <person name="Ghazi I.A."/>
            <person name="Yadav M."/>
            <person name="Pandit A."/>
            <person name="Bhargava A."/>
            <person name="Sureshbabu K."/>
            <person name="Batra K."/>
            <person name="Sharma T.R."/>
            <person name="Mohapatra T."/>
            <person name="Singh N.K."/>
            <person name="Messing J."/>
            <person name="Nelson A.B."/>
            <person name="Fuks G."/>
            <person name="Kavchok S."/>
            <person name="Keizer G."/>
            <person name="Linton E."/>
            <person name="Llaca V."/>
            <person name="Song R."/>
            <person name="Tanyolac B."/>
            <person name="Young S."/>
            <person name="Ho-Il K."/>
            <person name="Hahn J.H."/>
            <person name="Sangsakoo G."/>
            <person name="Vanavichit A."/>
            <person name="de Mattos Luiz.A.T."/>
            <person name="Zimmer P.D."/>
            <person name="Malone G."/>
            <person name="Dellagostin O."/>
            <person name="de Oliveira A.C."/>
            <person name="Bevan M."/>
            <person name="Bancroft I."/>
            <person name="Minx P."/>
            <person name="Cordum H."/>
            <person name="Wilson R."/>
            <person name="Cheng Z."/>
            <person name="Jin W."/>
            <person name="Jiang J."/>
            <person name="Leong S.A."/>
            <person name="Iwama H."/>
            <person name="Gojobori T."/>
            <person name="Itoh T."/>
            <person name="Niimura Y."/>
            <person name="Fujii Y."/>
            <person name="Habara T."/>
            <person name="Sakai H."/>
            <person name="Sato Y."/>
            <person name="Wilson G."/>
            <person name="Kumar K."/>
            <person name="McCouch S."/>
            <person name="Juretic N."/>
            <person name="Hoen D."/>
            <person name="Wright S."/>
            <person name="Bruskiewich R."/>
            <person name="Bureau T."/>
            <person name="Miyao A."/>
            <person name="Hirochika H."/>
            <person name="Nishikawa T."/>
            <person name="Kadowaki K."/>
            <person name="Sugiura M."/>
            <person name="Burr B."/>
            <person name="Sasaki T."/>
        </authorList>
    </citation>
    <scope>NUCLEOTIDE SEQUENCE [LARGE SCALE GENOMIC DNA]</scope>
    <source>
        <strain evidence="2">cv. Nipponbare</strain>
    </source>
</reference>
<organism evidence="1 2">
    <name type="scientific">Oryza sativa subsp. japonica</name>
    <name type="common">Rice</name>
    <dbReference type="NCBI Taxonomy" id="39947"/>
    <lineage>
        <taxon>Eukaryota</taxon>
        <taxon>Viridiplantae</taxon>
        <taxon>Streptophyta</taxon>
        <taxon>Embryophyta</taxon>
        <taxon>Tracheophyta</taxon>
        <taxon>Spermatophyta</taxon>
        <taxon>Magnoliopsida</taxon>
        <taxon>Liliopsida</taxon>
        <taxon>Poales</taxon>
        <taxon>Poaceae</taxon>
        <taxon>BOP clade</taxon>
        <taxon>Oryzoideae</taxon>
        <taxon>Oryzeae</taxon>
        <taxon>Oryzinae</taxon>
        <taxon>Oryza</taxon>
        <taxon>Oryza sativa</taxon>
    </lineage>
</organism>
<proteinExistence type="predicted"/>
<gene>
    <name evidence="1" type="primary">B1053A04.16</name>
</gene>
<evidence type="ECO:0000313" key="2">
    <source>
        <dbReference type="Proteomes" id="UP000000763"/>
    </source>
</evidence>
<evidence type="ECO:0000313" key="1">
    <source>
        <dbReference type="EMBL" id="BAD08155.1"/>
    </source>
</evidence>
<protein>
    <submittedName>
        <fullName evidence="1">Uncharacterized protein</fullName>
    </submittedName>
</protein>
<name>Q6YUQ2_ORYSJ</name>